<feature type="compositionally biased region" description="Basic and acidic residues" evidence="1">
    <location>
        <begin position="175"/>
        <end position="184"/>
    </location>
</feature>
<dbReference type="OrthoDB" id="5419608at2759"/>
<feature type="signal peptide" evidence="2">
    <location>
        <begin position="1"/>
        <end position="17"/>
    </location>
</feature>
<sequence>MRFSVLAIAFATTTAFAQDQETPTTTLPDTGKLTSQLKTEKNTDITSSQLADLLPTLPPDWELPASVKSLKDSLPTPPAGILTDLVDAVPTSVLRGLVNPASRSALQESAANGDVPDWYKDLPTPVKSYLGLFATQIAESSITYKSTAAVASPGSTVKASAEENGSGDGDGESSDASKDSDKDNAALSSYDTKAISTSVFVAMGILGVALAL</sequence>
<dbReference type="GeneID" id="63760608"/>
<evidence type="ECO:0000313" key="4">
    <source>
        <dbReference type="Proteomes" id="UP000184356"/>
    </source>
</evidence>
<keyword evidence="4" id="KW-1185">Reference proteome</keyword>
<gene>
    <name evidence="3" type="ORF">ASPSYDRAFT_28614</name>
</gene>
<name>A0A1L9TU75_9EURO</name>
<dbReference type="VEuPathDB" id="FungiDB:ASPSYDRAFT_28614"/>
<evidence type="ECO:0008006" key="5">
    <source>
        <dbReference type="Google" id="ProtNLM"/>
    </source>
</evidence>
<accession>A0A1L9TU75</accession>
<evidence type="ECO:0000256" key="2">
    <source>
        <dbReference type="SAM" id="SignalP"/>
    </source>
</evidence>
<dbReference type="Proteomes" id="UP000184356">
    <property type="component" value="Unassembled WGS sequence"/>
</dbReference>
<proteinExistence type="predicted"/>
<protein>
    <recommendedName>
        <fullName evidence="5">FAS1 domain-containing protein</fullName>
    </recommendedName>
</protein>
<feature type="chain" id="PRO_5012431316" description="FAS1 domain-containing protein" evidence="2">
    <location>
        <begin position="18"/>
        <end position="212"/>
    </location>
</feature>
<evidence type="ECO:0000256" key="1">
    <source>
        <dbReference type="SAM" id="MobiDB-lite"/>
    </source>
</evidence>
<keyword evidence="2" id="KW-0732">Signal</keyword>
<dbReference type="EMBL" id="KV878583">
    <property type="protein sequence ID" value="OJJ63006.1"/>
    <property type="molecule type" value="Genomic_DNA"/>
</dbReference>
<dbReference type="AlphaFoldDB" id="A0A1L9TU75"/>
<reference evidence="4" key="1">
    <citation type="journal article" date="2017" name="Genome Biol.">
        <title>Comparative genomics reveals high biological diversity and specific adaptations in the industrially and medically important fungal genus Aspergillus.</title>
        <authorList>
            <person name="de Vries R.P."/>
            <person name="Riley R."/>
            <person name="Wiebenga A."/>
            <person name="Aguilar-Osorio G."/>
            <person name="Amillis S."/>
            <person name="Uchima C.A."/>
            <person name="Anderluh G."/>
            <person name="Asadollahi M."/>
            <person name="Askin M."/>
            <person name="Barry K."/>
            <person name="Battaglia E."/>
            <person name="Bayram O."/>
            <person name="Benocci T."/>
            <person name="Braus-Stromeyer S.A."/>
            <person name="Caldana C."/>
            <person name="Canovas D."/>
            <person name="Cerqueira G.C."/>
            <person name="Chen F."/>
            <person name="Chen W."/>
            <person name="Choi C."/>
            <person name="Clum A."/>
            <person name="Dos Santos R.A."/>
            <person name="Damasio A.R."/>
            <person name="Diallinas G."/>
            <person name="Emri T."/>
            <person name="Fekete E."/>
            <person name="Flipphi M."/>
            <person name="Freyberg S."/>
            <person name="Gallo A."/>
            <person name="Gournas C."/>
            <person name="Habgood R."/>
            <person name="Hainaut M."/>
            <person name="Harispe M.L."/>
            <person name="Henrissat B."/>
            <person name="Hilden K.S."/>
            <person name="Hope R."/>
            <person name="Hossain A."/>
            <person name="Karabika E."/>
            <person name="Karaffa L."/>
            <person name="Karanyi Z."/>
            <person name="Krasevec N."/>
            <person name="Kuo A."/>
            <person name="Kusch H."/>
            <person name="LaButti K."/>
            <person name="Lagendijk E.L."/>
            <person name="Lapidus A."/>
            <person name="Levasseur A."/>
            <person name="Lindquist E."/>
            <person name="Lipzen A."/>
            <person name="Logrieco A.F."/>
            <person name="MacCabe A."/>
            <person name="Maekelae M.R."/>
            <person name="Malavazi I."/>
            <person name="Melin P."/>
            <person name="Meyer V."/>
            <person name="Mielnichuk N."/>
            <person name="Miskei M."/>
            <person name="Molnar A.P."/>
            <person name="Mule G."/>
            <person name="Ngan C.Y."/>
            <person name="Orejas M."/>
            <person name="Orosz E."/>
            <person name="Ouedraogo J.P."/>
            <person name="Overkamp K.M."/>
            <person name="Park H.-S."/>
            <person name="Perrone G."/>
            <person name="Piumi F."/>
            <person name="Punt P.J."/>
            <person name="Ram A.F."/>
            <person name="Ramon A."/>
            <person name="Rauscher S."/>
            <person name="Record E."/>
            <person name="Riano-Pachon D.M."/>
            <person name="Robert V."/>
            <person name="Roehrig J."/>
            <person name="Ruller R."/>
            <person name="Salamov A."/>
            <person name="Salih N.S."/>
            <person name="Samson R.A."/>
            <person name="Sandor E."/>
            <person name="Sanguinetti M."/>
            <person name="Schuetze T."/>
            <person name="Sepcic K."/>
            <person name="Shelest E."/>
            <person name="Sherlock G."/>
            <person name="Sophianopoulou V."/>
            <person name="Squina F.M."/>
            <person name="Sun H."/>
            <person name="Susca A."/>
            <person name="Todd R.B."/>
            <person name="Tsang A."/>
            <person name="Unkles S.E."/>
            <person name="van de Wiele N."/>
            <person name="van Rossen-Uffink D."/>
            <person name="Oliveira J.V."/>
            <person name="Vesth T.C."/>
            <person name="Visser J."/>
            <person name="Yu J.-H."/>
            <person name="Zhou M."/>
            <person name="Andersen M.R."/>
            <person name="Archer D.B."/>
            <person name="Baker S.E."/>
            <person name="Benoit I."/>
            <person name="Brakhage A.A."/>
            <person name="Braus G.H."/>
            <person name="Fischer R."/>
            <person name="Frisvad J.C."/>
            <person name="Goldman G.H."/>
            <person name="Houbraken J."/>
            <person name="Oakley B."/>
            <person name="Pocsi I."/>
            <person name="Scazzocchio C."/>
            <person name="Seiboth B."/>
            <person name="vanKuyk P.A."/>
            <person name="Wortman J."/>
            <person name="Dyer P.S."/>
            <person name="Grigoriev I.V."/>
        </authorList>
    </citation>
    <scope>NUCLEOTIDE SEQUENCE [LARGE SCALE GENOMIC DNA]</scope>
    <source>
        <strain evidence="4">CBS 593.65</strain>
    </source>
</reference>
<feature type="region of interest" description="Disordered" evidence="1">
    <location>
        <begin position="153"/>
        <end position="184"/>
    </location>
</feature>
<organism evidence="3 4">
    <name type="scientific">Aspergillus sydowii CBS 593.65</name>
    <dbReference type="NCBI Taxonomy" id="1036612"/>
    <lineage>
        <taxon>Eukaryota</taxon>
        <taxon>Fungi</taxon>
        <taxon>Dikarya</taxon>
        <taxon>Ascomycota</taxon>
        <taxon>Pezizomycotina</taxon>
        <taxon>Eurotiomycetes</taxon>
        <taxon>Eurotiomycetidae</taxon>
        <taxon>Eurotiales</taxon>
        <taxon>Aspergillaceae</taxon>
        <taxon>Aspergillus</taxon>
        <taxon>Aspergillus subgen. Nidulantes</taxon>
    </lineage>
</organism>
<evidence type="ECO:0000313" key="3">
    <source>
        <dbReference type="EMBL" id="OJJ63006.1"/>
    </source>
</evidence>
<dbReference type="RefSeq" id="XP_040706812.1">
    <property type="nucleotide sequence ID" value="XM_040844535.1"/>
</dbReference>